<protein>
    <recommendedName>
        <fullName evidence="4">Mitochondrial ATP synthase epsilon chain domain-containing protein</fullName>
    </recommendedName>
</protein>
<gene>
    <name evidence="2" type="ORF">DFQ27_005868</name>
</gene>
<evidence type="ECO:0000313" key="3">
    <source>
        <dbReference type="Proteomes" id="UP000807716"/>
    </source>
</evidence>
<dbReference type="PANTHER" id="PTHR12448">
    <property type="entry name" value="ATP SYNTHASE EPSILON CHAIN, MITOCHONDRIAL"/>
    <property type="match status" value="1"/>
</dbReference>
<name>A0A9P6Q130_9FUNG</name>
<dbReference type="EMBL" id="JAAAJB010000422">
    <property type="protein sequence ID" value="KAG0256172.1"/>
    <property type="molecule type" value="Genomic_DNA"/>
</dbReference>
<dbReference type="GO" id="GO:0042776">
    <property type="term" value="P:proton motive force-driven mitochondrial ATP synthesis"/>
    <property type="evidence" value="ECO:0007669"/>
    <property type="project" value="TreeGrafter"/>
</dbReference>
<dbReference type="SUPFAM" id="SSF48690">
    <property type="entry name" value="Epsilon subunit of mitochondrial F1F0-ATP synthase"/>
    <property type="match status" value="1"/>
</dbReference>
<keyword evidence="3" id="KW-1185">Reference proteome</keyword>
<evidence type="ECO:0008006" key="4">
    <source>
        <dbReference type="Google" id="ProtNLM"/>
    </source>
</evidence>
<dbReference type="InterPro" id="IPR036742">
    <property type="entry name" value="ATP_synth_F1_esu_sf_mt"/>
</dbReference>
<dbReference type="OrthoDB" id="269124at2759"/>
<sequence>MAFYWRPTYSYLQYAQICARTLRHSLKEDAKAIAIKRDAQGIKFAQWEAGKQGELKATVGSNTVAH</sequence>
<dbReference type="InterPro" id="IPR006721">
    <property type="entry name" value="ATP_synth_F1_esu_mt"/>
</dbReference>
<dbReference type="GO" id="GO:0005743">
    <property type="term" value="C:mitochondrial inner membrane"/>
    <property type="evidence" value="ECO:0007669"/>
    <property type="project" value="InterPro"/>
</dbReference>
<evidence type="ECO:0000256" key="1">
    <source>
        <dbReference type="ARBA" id="ARBA00009502"/>
    </source>
</evidence>
<dbReference type="PANTHER" id="PTHR12448:SF0">
    <property type="entry name" value="ATP SYNTHASE SUBUNIT EPSILON, MITOCHONDRIAL"/>
    <property type="match status" value="1"/>
</dbReference>
<accession>A0A9P6Q130</accession>
<dbReference type="Proteomes" id="UP000807716">
    <property type="component" value="Unassembled WGS sequence"/>
</dbReference>
<dbReference type="CDD" id="cd12153">
    <property type="entry name" value="F1-ATPase_epsilon"/>
    <property type="match status" value="1"/>
</dbReference>
<dbReference type="AlphaFoldDB" id="A0A9P6Q130"/>
<organism evidence="2 3">
    <name type="scientific">Actinomortierella ambigua</name>
    <dbReference type="NCBI Taxonomy" id="1343610"/>
    <lineage>
        <taxon>Eukaryota</taxon>
        <taxon>Fungi</taxon>
        <taxon>Fungi incertae sedis</taxon>
        <taxon>Mucoromycota</taxon>
        <taxon>Mortierellomycotina</taxon>
        <taxon>Mortierellomycetes</taxon>
        <taxon>Mortierellales</taxon>
        <taxon>Mortierellaceae</taxon>
        <taxon>Actinomortierella</taxon>
    </lineage>
</organism>
<comment type="caution">
    <text evidence="2">The sequence shown here is derived from an EMBL/GenBank/DDBJ whole genome shotgun (WGS) entry which is preliminary data.</text>
</comment>
<dbReference type="GO" id="GO:0045259">
    <property type="term" value="C:proton-transporting ATP synthase complex"/>
    <property type="evidence" value="ECO:0007669"/>
    <property type="project" value="InterPro"/>
</dbReference>
<evidence type="ECO:0000313" key="2">
    <source>
        <dbReference type="EMBL" id="KAG0256172.1"/>
    </source>
</evidence>
<dbReference type="GO" id="GO:0046933">
    <property type="term" value="F:proton-transporting ATP synthase activity, rotational mechanism"/>
    <property type="evidence" value="ECO:0007669"/>
    <property type="project" value="InterPro"/>
</dbReference>
<dbReference type="Gene3D" id="1.10.1620.20">
    <property type="entry name" value="ATP synthase, F1 complex, epsilon subunit superfamily, mitochondrial"/>
    <property type="match status" value="1"/>
</dbReference>
<dbReference type="Pfam" id="PF04627">
    <property type="entry name" value="ATP-synt_Eps"/>
    <property type="match status" value="1"/>
</dbReference>
<comment type="similarity">
    <text evidence="1">Belongs to the eukaryotic ATPase epsilon family.</text>
</comment>
<proteinExistence type="inferred from homology"/>
<reference evidence="2" key="1">
    <citation type="journal article" date="2020" name="Fungal Divers.">
        <title>Resolving the Mortierellaceae phylogeny through synthesis of multi-gene phylogenetics and phylogenomics.</title>
        <authorList>
            <person name="Vandepol N."/>
            <person name="Liber J."/>
            <person name="Desiro A."/>
            <person name="Na H."/>
            <person name="Kennedy M."/>
            <person name="Barry K."/>
            <person name="Grigoriev I.V."/>
            <person name="Miller A.N."/>
            <person name="O'Donnell K."/>
            <person name="Stajich J.E."/>
            <person name="Bonito G."/>
        </authorList>
    </citation>
    <scope>NUCLEOTIDE SEQUENCE</scope>
    <source>
        <strain evidence="2">BC1065</strain>
    </source>
</reference>